<dbReference type="RefSeq" id="WP_036822323.1">
    <property type="nucleotide sequence ID" value="NZ_AVBF01000054.1"/>
</dbReference>
<dbReference type="eggNOG" id="COG2327">
    <property type="taxonomic scope" value="Bacteria"/>
</dbReference>
<dbReference type="Pfam" id="PF04230">
    <property type="entry name" value="PS_pyruv_trans"/>
    <property type="match status" value="1"/>
</dbReference>
<dbReference type="STRING" id="1385514.N782_17765"/>
<reference evidence="2 3" key="1">
    <citation type="journal article" date="2015" name="Stand. Genomic Sci.">
        <title>High quality draft genome sequence of the moderately halophilic bacterium Pontibacillus yanchengensis Y32(T) and comparison among Pontibacillus genomes.</title>
        <authorList>
            <person name="Huang J."/>
            <person name="Qiao Z.X."/>
            <person name="Tang J.W."/>
            <person name="Wang G."/>
        </authorList>
    </citation>
    <scope>NUCLEOTIDE SEQUENCE [LARGE SCALE GENOMIC DNA]</scope>
    <source>
        <strain evidence="2 3">Y32</strain>
    </source>
</reference>
<keyword evidence="3" id="KW-1185">Reference proteome</keyword>
<name>A0A0A2TC32_9BACI</name>
<evidence type="ECO:0000313" key="2">
    <source>
        <dbReference type="EMBL" id="KGP71651.1"/>
    </source>
</evidence>
<dbReference type="OrthoDB" id="3199616at2"/>
<evidence type="ECO:0000259" key="1">
    <source>
        <dbReference type="Pfam" id="PF04230"/>
    </source>
</evidence>
<dbReference type="EMBL" id="AVBF01000054">
    <property type="protein sequence ID" value="KGP71651.1"/>
    <property type="molecule type" value="Genomic_DNA"/>
</dbReference>
<organism evidence="2 3">
    <name type="scientific">Pontibacillus yanchengensis Y32</name>
    <dbReference type="NCBI Taxonomy" id="1385514"/>
    <lineage>
        <taxon>Bacteria</taxon>
        <taxon>Bacillati</taxon>
        <taxon>Bacillota</taxon>
        <taxon>Bacilli</taxon>
        <taxon>Bacillales</taxon>
        <taxon>Bacillaceae</taxon>
        <taxon>Pontibacillus</taxon>
    </lineage>
</organism>
<dbReference type="AlphaFoldDB" id="A0A0A2TC32"/>
<feature type="domain" description="Polysaccharide pyruvyl transferase" evidence="1">
    <location>
        <begin position="13"/>
        <end position="311"/>
    </location>
</feature>
<dbReference type="InterPro" id="IPR007345">
    <property type="entry name" value="Polysacch_pyruvyl_Trfase"/>
</dbReference>
<sequence length="381" mass="43403">MNIVIHGYYGAGNIGDDAILDSIVDSLLYKFPEANISVITRGVTTAYYEKHNVNEISIKQIEKVQRTIKLADTVIIGGGGILQDYSGWEPQSTFGIKAKGMNYYGQIVELAYSMGKPIYFYGIGIGPFKSPKSAEYAISLLSKANRITVRDEDSYQFVKKHLPKANVKYSADPALNMKSAPTKSIQAVLKLEKIPTNKKLVGICLRPWFYVGEEKEKLLNHIAIMCKMLANDQDVHFVLMPFCQYKGDKYIMKQLSTLLPPQSFTLIKNDYSPRIFKSLISNFDLIVGMRLHSLILSASTSVPFIGLSYDPKMDHFGSGFQHFGEILDYRQVKTNTLYQLARKYLKLTIDEKHQYKRMVLQIKWKEKANRNYLFPSQVNKK</sequence>
<proteinExistence type="predicted"/>
<dbReference type="PANTHER" id="PTHR36836:SF1">
    <property type="entry name" value="COLANIC ACID BIOSYNTHESIS PROTEIN WCAK"/>
    <property type="match status" value="1"/>
</dbReference>
<protein>
    <recommendedName>
        <fullName evidence="1">Polysaccharide pyruvyl transferase domain-containing protein</fullName>
    </recommendedName>
</protein>
<dbReference type="Proteomes" id="UP000030147">
    <property type="component" value="Unassembled WGS sequence"/>
</dbReference>
<dbReference type="PANTHER" id="PTHR36836">
    <property type="entry name" value="COLANIC ACID BIOSYNTHESIS PROTEIN WCAK"/>
    <property type="match status" value="1"/>
</dbReference>
<gene>
    <name evidence="2" type="ORF">N782_17765</name>
</gene>
<accession>A0A0A2TC32</accession>
<comment type="caution">
    <text evidence="2">The sequence shown here is derived from an EMBL/GenBank/DDBJ whole genome shotgun (WGS) entry which is preliminary data.</text>
</comment>
<evidence type="ECO:0000313" key="3">
    <source>
        <dbReference type="Proteomes" id="UP000030147"/>
    </source>
</evidence>